<dbReference type="STRING" id="240176.A8P454"/>
<evidence type="ECO:0000256" key="7">
    <source>
        <dbReference type="SAM" id="MobiDB-lite"/>
    </source>
</evidence>
<feature type="binding site" evidence="6">
    <location>
        <position position="87"/>
    </location>
    <ligand>
        <name>ATP</name>
        <dbReference type="ChEBI" id="CHEBI:30616"/>
    </ligand>
</feature>
<evidence type="ECO:0000256" key="1">
    <source>
        <dbReference type="ARBA" id="ARBA00022527"/>
    </source>
</evidence>
<feature type="region of interest" description="Disordered" evidence="7">
    <location>
        <begin position="597"/>
        <end position="661"/>
    </location>
</feature>
<keyword evidence="4 9" id="KW-0418">Kinase</keyword>
<accession>A8P454</accession>
<evidence type="ECO:0000256" key="2">
    <source>
        <dbReference type="ARBA" id="ARBA00022679"/>
    </source>
</evidence>
<dbReference type="SMART" id="SM00220">
    <property type="entry name" value="S_TKc"/>
    <property type="match status" value="1"/>
</dbReference>
<feature type="compositionally biased region" description="Acidic residues" evidence="7">
    <location>
        <begin position="818"/>
        <end position="833"/>
    </location>
</feature>
<evidence type="ECO:0000313" key="9">
    <source>
        <dbReference type="EMBL" id="EAU83193.2"/>
    </source>
</evidence>
<sequence length="853" mass="94967">MDDQGASSSGGLQNGDSSQIFDPPFTYTKQLTTTQYIDDAVTKPMLNNYVRVARVGGGQHGEVYLCYRLDTRFPEDDPNRRLPVAMKSVKRNNPKAERYKRLMEQSKRLPQRSQDRVPLVDKLGTTEQKIRKEIAIMKKLRHPHVVRLYEVIDDRLKDKIYMAMEYLGGGEVKWRNDRSEPVLTVAQTRRIIRDAVLGLEYLHYQGIIHRDIKPANLLWTEDRSQVKIGDFGVSHFSYAQRLAGAGKDSSEADDDDVLLIDDSDLSKRAGTPSFLAPEVIWEFSTLTTSPVSSSTSLPRANSSTTVQSLYSQPRPPITKSIDIWALGVTLYCLLFGKVPFTTHGTEFELYRIILNCDWDVDATMGADRIPTGGRQPDLSAPGGAAIHLLDRFLQKDYKERITLDEVKPLIGDTQSHSWILEDLPDPERWLRATSTTPKIKVTKEETSGAMSLVHFKWNWGARVTQRISSMFSKPRQRNSRNPETRREPRDPPGAIVSDPRMRLPRPSNRRPTVSSSHSVYHVASSPGLFPPNGKKDKGKKKEETRSLHSLQDPAIGKRQRSANFSSTTDHSSGPSSSVSTPSAERPVVQSLRTWFNKITPRGSGKSSTPQVGFAPGQAHHHHHHHRHNHHRPPRDASKTSRADPARGGSEIALGDIPNVHTDVNGDSGLLTAARRASSWGQGDEPLEFTEVMSVTSTEVQLNDQDFVVGAGGVEPRVGYTPRPRPATSYIPSRPSDDEEAGPSNYQELNVRNIEDMGDFDDSSSIASGYGEGPEARWVSTIGDDGGESGSCNSHRSSQEQERSPHRRSSGSTRRSDPLDDEDGDLDSSDEEQEIGVTFSPRKRPYPNEADAPP</sequence>
<dbReference type="RefSeq" id="XP_001838684.2">
    <property type="nucleotide sequence ID" value="XM_001838632.2"/>
</dbReference>
<evidence type="ECO:0000256" key="4">
    <source>
        <dbReference type="ARBA" id="ARBA00022777"/>
    </source>
</evidence>
<keyword evidence="10" id="KW-1185">Reference proteome</keyword>
<dbReference type="PANTHER" id="PTHR43895">
    <property type="entry name" value="CALCIUM/CALMODULIN-DEPENDENT PROTEIN KINASE KINASE-RELATED"/>
    <property type="match status" value="1"/>
</dbReference>
<keyword evidence="2" id="KW-0808">Transferase</keyword>
<feature type="compositionally biased region" description="Basic and acidic residues" evidence="7">
    <location>
        <begin position="533"/>
        <end position="546"/>
    </location>
</feature>
<dbReference type="CDD" id="cd14008">
    <property type="entry name" value="STKc_LKB1_CaMKK"/>
    <property type="match status" value="1"/>
</dbReference>
<feature type="region of interest" description="Disordered" evidence="7">
    <location>
        <begin position="1"/>
        <end position="24"/>
    </location>
</feature>
<reference evidence="9 10" key="1">
    <citation type="journal article" date="2010" name="Proc. Natl. Acad. Sci. U.S.A.">
        <title>Insights into evolution of multicellular fungi from the assembled chromosomes of the mushroom Coprinopsis cinerea (Coprinus cinereus).</title>
        <authorList>
            <person name="Stajich J.E."/>
            <person name="Wilke S.K."/>
            <person name="Ahren D."/>
            <person name="Au C.H."/>
            <person name="Birren B.W."/>
            <person name="Borodovsky M."/>
            <person name="Burns C."/>
            <person name="Canback B."/>
            <person name="Casselton L.A."/>
            <person name="Cheng C.K."/>
            <person name="Deng J."/>
            <person name="Dietrich F.S."/>
            <person name="Fargo D.C."/>
            <person name="Farman M.L."/>
            <person name="Gathman A.C."/>
            <person name="Goldberg J."/>
            <person name="Guigo R."/>
            <person name="Hoegger P.J."/>
            <person name="Hooker J.B."/>
            <person name="Huggins A."/>
            <person name="James T.Y."/>
            <person name="Kamada T."/>
            <person name="Kilaru S."/>
            <person name="Kodira C."/>
            <person name="Kues U."/>
            <person name="Kupfer D."/>
            <person name="Kwan H.S."/>
            <person name="Lomsadze A."/>
            <person name="Li W."/>
            <person name="Lilly W.W."/>
            <person name="Ma L.J."/>
            <person name="Mackey A.J."/>
            <person name="Manning G."/>
            <person name="Martin F."/>
            <person name="Muraguchi H."/>
            <person name="Natvig D.O."/>
            <person name="Palmerini H."/>
            <person name="Ramesh M.A."/>
            <person name="Rehmeyer C.J."/>
            <person name="Roe B.A."/>
            <person name="Shenoy N."/>
            <person name="Stanke M."/>
            <person name="Ter-Hovhannisyan V."/>
            <person name="Tunlid A."/>
            <person name="Velagapudi R."/>
            <person name="Vision T.J."/>
            <person name="Zeng Q."/>
            <person name="Zolan M.E."/>
            <person name="Pukkila P.J."/>
        </authorList>
    </citation>
    <scope>NUCLEOTIDE SEQUENCE [LARGE SCALE GENOMIC DNA]</scope>
    <source>
        <strain evidence="10">Okayama-7 / 130 / ATCC MYA-4618 / FGSC 9003</strain>
    </source>
</reference>
<dbReference type="eggNOG" id="KOG0585">
    <property type="taxonomic scope" value="Eukaryota"/>
</dbReference>
<evidence type="ECO:0000313" key="10">
    <source>
        <dbReference type="Proteomes" id="UP000001861"/>
    </source>
</evidence>
<dbReference type="PROSITE" id="PS50011">
    <property type="entry name" value="PROTEIN_KINASE_DOM"/>
    <property type="match status" value="1"/>
</dbReference>
<organism evidence="9 10">
    <name type="scientific">Coprinopsis cinerea (strain Okayama-7 / 130 / ATCC MYA-4618 / FGSC 9003)</name>
    <name type="common">Inky cap fungus</name>
    <name type="synonym">Hormographiella aspergillata</name>
    <dbReference type="NCBI Taxonomy" id="240176"/>
    <lineage>
        <taxon>Eukaryota</taxon>
        <taxon>Fungi</taxon>
        <taxon>Dikarya</taxon>
        <taxon>Basidiomycota</taxon>
        <taxon>Agaricomycotina</taxon>
        <taxon>Agaricomycetes</taxon>
        <taxon>Agaricomycetidae</taxon>
        <taxon>Agaricales</taxon>
        <taxon>Agaricineae</taxon>
        <taxon>Psathyrellaceae</taxon>
        <taxon>Coprinopsis</taxon>
    </lineage>
</organism>
<dbReference type="Gene3D" id="3.30.200.20">
    <property type="entry name" value="Phosphorylase Kinase, domain 1"/>
    <property type="match status" value="1"/>
</dbReference>
<feature type="domain" description="Protein kinase" evidence="8">
    <location>
        <begin position="49"/>
        <end position="419"/>
    </location>
</feature>
<feature type="compositionally biased region" description="Basic residues" evidence="7">
    <location>
        <begin position="618"/>
        <end position="632"/>
    </location>
</feature>
<dbReference type="Gene3D" id="1.10.510.10">
    <property type="entry name" value="Transferase(Phosphotransferase) domain 1"/>
    <property type="match status" value="1"/>
</dbReference>
<feature type="compositionally biased region" description="Basic and acidic residues" evidence="7">
    <location>
        <begin position="480"/>
        <end position="490"/>
    </location>
</feature>
<feature type="compositionally biased region" description="Basic and acidic residues" evidence="7">
    <location>
        <begin position="633"/>
        <end position="644"/>
    </location>
</feature>
<dbReference type="GO" id="GO:0004674">
    <property type="term" value="F:protein serine/threonine kinase activity"/>
    <property type="evidence" value="ECO:0007669"/>
    <property type="project" value="UniProtKB-KW"/>
</dbReference>
<feature type="compositionally biased region" description="Polar residues" evidence="7">
    <location>
        <begin position="1"/>
        <end position="20"/>
    </location>
</feature>
<dbReference type="PROSITE" id="PS00107">
    <property type="entry name" value="PROTEIN_KINASE_ATP"/>
    <property type="match status" value="1"/>
</dbReference>
<dbReference type="EMBL" id="AACS02000004">
    <property type="protein sequence ID" value="EAU83193.2"/>
    <property type="molecule type" value="Genomic_DNA"/>
</dbReference>
<dbReference type="InterPro" id="IPR000719">
    <property type="entry name" value="Prot_kinase_dom"/>
</dbReference>
<gene>
    <name evidence="9" type="ORF">CC1G_07875</name>
</gene>
<dbReference type="AlphaFoldDB" id="A8P454"/>
<dbReference type="GO" id="GO:0005524">
    <property type="term" value="F:ATP binding"/>
    <property type="evidence" value="ECO:0007669"/>
    <property type="project" value="UniProtKB-UniRule"/>
</dbReference>
<dbReference type="GeneID" id="6015277"/>
<dbReference type="Pfam" id="PF00069">
    <property type="entry name" value="Pkinase"/>
    <property type="match status" value="2"/>
</dbReference>
<keyword evidence="3 6" id="KW-0547">Nucleotide-binding</keyword>
<dbReference type="SUPFAM" id="SSF56112">
    <property type="entry name" value="Protein kinase-like (PK-like)"/>
    <property type="match status" value="1"/>
</dbReference>
<dbReference type="Proteomes" id="UP000001861">
    <property type="component" value="Unassembled WGS sequence"/>
</dbReference>
<feature type="compositionally biased region" description="Low complexity" evidence="7">
    <location>
        <begin position="513"/>
        <end position="525"/>
    </location>
</feature>
<feature type="region of interest" description="Disordered" evidence="7">
    <location>
        <begin position="468"/>
        <end position="585"/>
    </location>
</feature>
<dbReference type="InParanoid" id="A8P454"/>
<keyword evidence="5 6" id="KW-0067">ATP-binding</keyword>
<evidence type="ECO:0000256" key="5">
    <source>
        <dbReference type="ARBA" id="ARBA00022840"/>
    </source>
</evidence>
<dbReference type="InterPro" id="IPR017441">
    <property type="entry name" value="Protein_kinase_ATP_BS"/>
</dbReference>
<dbReference type="HOGENOM" id="CLU_015979_0_0_1"/>
<comment type="caution">
    <text evidence="9">The sequence shown here is derived from an EMBL/GenBank/DDBJ whole genome shotgun (WGS) entry which is preliminary data.</text>
</comment>
<protein>
    <submittedName>
        <fullName evidence="9">Other/CAMKK/ELM protein kinase</fullName>
    </submittedName>
</protein>
<dbReference type="KEGG" id="cci:CC1G_07875"/>
<name>A8P454_COPC7</name>
<feature type="region of interest" description="Disordered" evidence="7">
    <location>
        <begin position="756"/>
        <end position="853"/>
    </location>
</feature>
<evidence type="ECO:0000256" key="3">
    <source>
        <dbReference type="ARBA" id="ARBA00022741"/>
    </source>
</evidence>
<feature type="compositionally biased region" description="Low complexity" evidence="7">
    <location>
        <begin position="565"/>
        <end position="582"/>
    </location>
</feature>
<dbReference type="InterPro" id="IPR011009">
    <property type="entry name" value="Kinase-like_dom_sf"/>
</dbReference>
<dbReference type="OrthoDB" id="68483at2759"/>
<dbReference type="VEuPathDB" id="FungiDB:CC1G_07875"/>
<feature type="region of interest" description="Disordered" evidence="7">
    <location>
        <begin position="713"/>
        <end position="743"/>
    </location>
</feature>
<dbReference type="FunCoup" id="A8P454">
    <property type="interactions" value="411"/>
</dbReference>
<evidence type="ECO:0000256" key="6">
    <source>
        <dbReference type="PROSITE-ProRule" id="PRU10141"/>
    </source>
</evidence>
<dbReference type="PANTHER" id="PTHR43895:SF152">
    <property type="entry name" value="SERINE_THREONINE-PROTEIN KINASE TOS3"/>
    <property type="match status" value="1"/>
</dbReference>
<evidence type="ECO:0000259" key="8">
    <source>
        <dbReference type="PROSITE" id="PS50011"/>
    </source>
</evidence>
<dbReference type="GO" id="GO:0007165">
    <property type="term" value="P:signal transduction"/>
    <property type="evidence" value="ECO:0007669"/>
    <property type="project" value="TreeGrafter"/>
</dbReference>
<proteinExistence type="predicted"/>
<keyword evidence="1" id="KW-0723">Serine/threonine-protein kinase</keyword>